<dbReference type="Proteomes" id="UP000321945">
    <property type="component" value="Unassembled WGS sequence"/>
</dbReference>
<dbReference type="AlphaFoldDB" id="A0A5C6YVB4"/>
<dbReference type="Pfam" id="PF23835">
    <property type="entry name" value="DUF7205"/>
    <property type="match status" value="1"/>
</dbReference>
<dbReference type="InterPro" id="IPR055629">
    <property type="entry name" value="DUF7205"/>
</dbReference>
<sequence length="54" mass="5971">MSELAIGDAVVFTKNGKIVDGKIIGLKDNSVIVEYGKRNKKVELKYDEVTQTQS</sequence>
<dbReference type="OrthoDB" id="1442561at2"/>
<evidence type="ECO:0000313" key="1">
    <source>
        <dbReference type="EMBL" id="TXD70987.1"/>
    </source>
</evidence>
<evidence type="ECO:0000313" key="2">
    <source>
        <dbReference type="Proteomes" id="UP000321945"/>
    </source>
</evidence>
<organism evidence="1 2">
    <name type="scientific">Aequorivita lipolytica</name>
    <dbReference type="NCBI Taxonomy" id="153267"/>
    <lineage>
        <taxon>Bacteria</taxon>
        <taxon>Pseudomonadati</taxon>
        <taxon>Bacteroidota</taxon>
        <taxon>Flavobacteriia</taxon>
        <taxon>Flavobacteriales</taxon>
        <taxon>Flavobacteriaceae</taxon>
        <taxon>Aequorivita</taxon>
    </lineage>
</organism>
<name>A0A5C6YVB4_9FLAO</name>
<keyword evidence="2" id="KW-1185">Reference proteome</keyword>
<gene>
    <name evidence="1" type="ORF">ESV24_01305</name>
</gene>
<accession>A0A5C6YVB4</accession>
<comment type="caution">
    <text evidence="1">The sequence shown here is derived from an EMBL/GenBank/DDBJ whole genome shotgun (WGS) entry which is preliminary data.</text>
</comment>
<protein>
    <submittedName>
        <fullName evidence="1">DUF2187 domain-containing protein</fullName>
    </submittedName>
</protein>
<reference evidence="1 2" key="1">
    <citation type="submission" date="2019-08" db="EMBL/GenBank/DDBJ databases">
        <title>Genome of Aequorivita lipolytica Y10-2 (type strain).</title>
        <authorList>
            <person name="Bowman J.P."/>
        </authorList>
    </citation>
    <scope>NUCLEOTIDE SEQUENCE [LARGE SCALE GENOMIC DNA]</scope>
    <source>
        <strain evidence="1 2">Y10-2</strain>
    </source>
</reference>
<proteinExistence type="predicted"/>
<dbReference type="EMBL" id="VORU01000001">
    <property type="protein sequence ID" value="TXD70987.1"/>
    <property type="molecule type" value="Genomic_DNA"/>
</dbReference>